<organism evidence="20 21">
    <name type="scientific">Emergomyces africanus</name>
    <dbReference type="NCBI Taxonomy" id="1955775"/>
    <lineage>
        <taxon>Eukaryota</taxon>
        <taxon>Fungi</taxon>
        <taxon>Dikarya</taxon>
        <taxon>Ascomycota</taxon>
        <taxon>Pezizomycotina</taxon>
        <taxon>Eurotiomycetes</taxon>
        <taxon>Eurotiomycetidae</taxon>
        <taxon>Onygenales</taxon>
        <taxon>Ajellomycetaceae</taxon>
        <taxon>Emergomyces</taxon>
    </lineage>
</organism>
<comment type="cofactor">
    <cofactor evidence="1">
        <name>Zn(2+)</name>
        <dbReference type="ChEBI" id="CHEBI:29105"/>
    </cofactor>
</comment>
<dbReference type="GO" id="GO:0005773">
    <property type="term" value="C:vacuole"/>
    <property type="evidence" value="ECO:0007669"/>
    <property type="project" value="UniProtKB-SubCell"/>
</dbReference>
<dbReference type="GO" id="GO:0005576">
    <property type="term" value="C:extracellular region"/>
    <property type="evidence" value="ECO:0007669"/>
    <property type="project" value="UniProtKB-SubCell"/>
</dbReference>
<dbReference type="InterPro" id="IPR057246">
    <property type="entry name" value="CARBOXYPEPT_ZN_1"/>
</dbReference>
<feature type="chain" id="PRO_5008598246" description="Inactive metallocarboxypeptidase ECM14" evidence="18">
    <location>
        <begin position="22"/>
        <end position="589"/>
    </location>
</feature>
<dbReference type="FunFam" id="3.40.630.10:FF:000060">
    <property type="entry name" value="Putative metallocarboxypeptidase ecm14"/>
    <property type="match status" value="1"/>
</dbReference>
<evidence type="ECO:0000256" key="17">
    <source>
        <dbReference type="SAM" id="MobiDB-lite"/>
    </source>
</evidence>
<evidence type="ECO:0000256" key="9">
    <source>
        <dbReference type="ARBA" id="ARBA00022833"/>
    </source>
</evidence>
<dbReference type="AlphaFoldDB" id="A0A1B7NWJ0"/>
<feature type="signal peptide" evidence="18">
    <location>
        <begin position="1"/>
        <end position="21"/>
    </location>
</feature>
<keyword evidence="8 18" id="KW-0732">Signal</keyword>
<dbReference type="STRING" id="1658172.A0A1B7NWJ0"/>
<evidence type="ECO:0000256" key="8">
    <source>
        <dbReference type="ARBA" id="ARBA00022729"/>
    </source>
</evidence>
<dbReference type="EMBL" id="LGUA01000540">
    <property type="protein sequence ID" value="OAX81134.1"/>
    <property type="molecule type" value="Genomic_DNA"/>
</dbReference>
<dbReference type="Gene3D" id="3.40.630.10">
    <property type="entry name" value="Zn peptidases"/>
    <property type="match status" value="1"/>
</dbReference>
<protein>
    <recommendedName>
        <fullName evidence="14">Inactive metallocarboxypeptidase ECM14</fullName>
    </recommendedName>
    <alternativeName>
        <fullName evidence="15">Inactive metallocarboxypeptidase ecm14</fullName>
    </alternativeName>
</protein>
<keyword evidence="21" id="KW-1185">Reference proteome</keyword>
<keyword evidence="9" id="KW-0862">Zinc</keyword>
<feature type="compositionally biased region" description="Basic and acidic residues" evidence="17">
    <location>
        <begin position="554"/>
        <end position="571"/>
    </location>
</feature>
<evidence type="ECO:0000256" key="13">
    <source>
        <dbReference type="ARBA" id="ARBA00025210"/>
    </source>
</evidence>
<evidence type="ECO:0000256" key="6">
    <source>
        <dbReference type="ARBA" id="ARBA00022554"/>
    </source>
</evidence>
<evidence type="ECO:0000256" key="14">
    <source>
        <dbReference type="ARBA" id="ARBA00026187"/>
    </source>
</evidence>
<name>A0A1B7NWJ0_9EURO</name>
<keyword evidence="12" id="KW-0961">Cell wall biogenesis/degradation</keyword>
<evidence type="ECO:0000313" key="20">
    <source>
        <dbReference type="EMBL" id="OAX81134.1"/>
    </source>
</evidence>
<gene>
    <name evidence="20" type="ORF">ACJ72_04527</name>
</gene>
<evidence type="ECO:0000259" key="19">
    <source>
        <dbReference type="PROSITE" id="PS52035"/>
    </source>
</evidence>
<evidence type="ECO:0000256" key="15">
    <source>
        <dbReference type="ARBA" id="ARBA00026213"/>
    </source>
</evidence>
<reference evidence="20 21" key="1">
    <citation type="submission" date="2015-07" db="EMBL/GenBank/DDBJ databases">
        <title>Emmonsia species relationships and genome sequence.</title>
        <authorList>
            <person name="Cuomo C.A."/>
            <person name="Schwartz I.S."/>
            <person name="Kenyon C."/>
            <person name="de Hoog G.S."/>
            <person name="Govender N.P."/>
            <person name="Botha A."/>
            <person name="Moreno L."/>
            <person name="de Vries M."/>
            <person name="Munoz J.F."/>
            <person name="Stielow J.B."/>
        </authorList>
    </citation>
    <scope>NUCLEOTIDE SEQUENCE [LARGE SCALE GENOMIC DNA]</scope>
    <source>
        <strain evidence="20 21">CBS 136260</strain>
    </source>
</reference>
<evidence type="ECO:0000256" key="16">
    <source>
        <dbReference type="PROSITE-ProRule" id="PRU01379"/>
    </source>
</evidence>
<dbReference type="PRINTS" id="PR00765">
    <property type="entry name" value="CRBOXYPTASEA"/>
</dbReference>
<keyword evidence="5" id="KW-0964">Secreted</keyword>
<evidence type="ECO:0000256" key="3">
    <source>
        <dbReference type="ARBA" id="ARBA00004613"/>
    </source>
</evidence>
<dbReference type="GO" id="GO:0071555">
    <property type="term" value="P:cell wall organization"/>
    <property type="evidence" value="ECO:0007669"/>
    <property type="project" value="UniProtKB-KW"/>
</dbReference>
<dbReference type="GO" id="GO:0008270">
    <property type="term" value="F:zinc ion binding"/>
    <property type="evidence" value="ECO:0007669"/>
    <property type="project" value="InterPro"/>
</dbReference>
<dbReference type="Pfam" id="PF00246">
    <property type="entry name" value="Peptidase_M14"/>
    <property type="match status" value="1"/>
</dbReference>
<evidence type="ECO:0000256" key="11">
    <source>
        <dbReference type="ARBA" id="ARBA00023180"/>
    </source>
</evidence>
<comment type="subcellular location">
    <subcellularLocation>
        <location evidence="3">Secreted</location>
    </subcellularLocation>
    <subcellularLocation>
        <location evidence="2">Vacuole</location>
    </subcellularLocation>
</comment>
<evidence type="ECO:0000256" key="2">
    <source>
        <dbReference type="ARBA" id="ARBA00004116"/>
    </source>
</evidence>
<evidence type="ECO:0000256" key="12">
    <source>
        <dbReference type="ARBA" id="ARBA00023316"/>
    </source>
</evidence>
<dbReference type="PROSITE" id="PS00132">
    <property type="entry name" value="CARBOXYPEPT_ZN_1"/>
    <property type="match status" value="1"/>
</dbReference>
<dbReference type="PANTHER" id="PTHR11705:SF147">
    <property type="entry name" value="INACTIVE METALLOCARBOXYPEPTIDASE ECM14"/>
    <property type="match status" value="1"/>
</dbReference>
<dbReference type="SMART" id="SM00631">
    <property type="entry name" value="Zn_pept"/>
    <property type="match status" value="1"/>
</dbReference>
<proteinExistence type="inferred from homology"/>
<evidence type="ECO:0000256" key="5">
    <source>
        <dbReference type="ARBA" id="ARBA00022525"/>
    </source>
</evidence>
<feature type="domain" description="Peptidase M14" evidence="19">
    <location>
        <begin position="204"/>
        <end position="523"/>
    </location>
</feature>
<dbReference type="GO" id="GO:0004181">
    <property type="term" value="F:metallocarboxypeptidase activity"/>
    <property type="evidence" value="ECO:0007669"/>
    <property type="project" value="InterPro"/>
</dbReference>
<keyword evidence="10" id="KW-1015">Disulfide bond</keyword>
<keyword evidence="7" id="KW-0479">Metal-binding</keyword>
<dbReference type="SUPFAM" id="SSF53187">
    <property type="entry name" value="Zn-dependent exopeptidases"/>
    <property type="match status" value="1"/>
</dbReference>
<keyword evidence="11" id="KW-0325">Glycoprotein</keyword>
<dbReference type="PROSITE" id="PS52035">
    <property type="entry name" value="PEPTIDASE_M14"/>
    <property type="match status" value="1"/>
</dbReference>
<dbReference type="Proteomes" id="UP000091918">
    <property type="component" value="Unassembled WGS sequence"/>
</dbReference>
<dbReference type="InterPro" id="IPR000834">
    <property type="entry name" value="Peptidase_M14"/>
</dbReference>
<accession>A0A1B7NWJ0</accession>
<evidence type="ECO:0000256" key="7">
    <source>
        <dbReference type="ARBA" id="ARBA00022723"/>
    </source>
</evidence>
<dbReference type="PANTHER" id="PTHR11705">
    <property type="entry name" value="PROTEASE FAMILY M14 CARBOXYPEPTIDASE A,B"/>
    <property type="match status" value="1"/>
</dbReference>
<comment type="caution">
    <text evidence="16">Lacks conserved residue(s) required for the propagation of feature annotation.</text>
</comment>
<comment type="similarity">
    <text evidence="4 16">Belongs to the peptidase M14 family.</text>
</comment>
<dbReference type="OrthoDB" id="3626597at2759"/>
<sequence length="589" mass="66386">MRQFAHAMVLAIVALTNPISASPPFSTGNYPANPAEPPAEFFSQPPAQAPLGLWTKLRNSVIETVWGVPPHQRNHRGGNKHQYPPFSAPESLRARYGDDVVLRFTLQTAEEAKALVEASSILFLDVWSSTDGWVDIRLAKDVIPSLLGLLPKSLQTAHVPLIHDLPQAVYESYPSSSRRPTDGGGSFLPSRKSSSDVTNIFFEDYQPLSVIVPWMRLLTSMFSSHVQLISIGTSFEGRDISALRVGVRLADDPNPRKTVIIAGGSHAREWIGVSTVNYVAYSLITAYAKSRPISSLLEQFDFIFIPTINPDGYVYSWESDRLWRKNRQETSLPFCPGVDLDRTWGFEWNGNATGDNPCSESYAGGEPFAGVEARQLAEWVRDQTEQHNVQFVAYIDLHSYSQQILYPYSYSCLPRPPNLENLEELAMGIAKAIRLTSRERYAVHSACEGFMASQTKEKTDTFPHMESMGGSALDWFYNDLGVRYSYQLKLRDRGSYGFLLPRANIVPTGQEVFNAVMILGKFLLGPDEFEVLDWEAEFQLPNETDKPDDDDHDGQDGKDDTWIPDEYKNDNDQDEYSNDVWGFRTRRKR</sequence>
<evidence type="ECO:0000256" key="1">
    <source>
        <dbReference type="ARBA" id="ARBA00001947"/>
    </source>
</evidence>
<evidence type="ECO:0000256" key="18">
    <source>
        <dbReference type="SAM" id="SignalP"/>
    </source>
</evidence>
<dbReference type="GO" id="GO:0006508">
    <property type="term" value="P:proteolysis"/>
    <property type="evidence" value="ECO:0007669"/>
    <property type="project" value="InterPro"/>
</dbReference>
<comment type="function">
    <text evidence="13">Inactive carboxypeptidase that may play a role in cell wall organization and biogenesis.</text>
</comment>
<dbReference type="CDD" id="cd03860">
    <property type="entry name" value="M14_CP_A-B_like"/>
    <property type="match status" value="1"/>
</dbReference>
<feature type="region of interest" description="Disordered" evidence="17">
    <location>
        <begin position="173"/>
        <end position="193"/>
    </location>
</feature>
<feature type="region of interest" description="Disordered" evidence="17">
    <location>
        <begin position="540"/>
        <end position="589"/>
    </location>
</feature>
<evidence type="ECO:0000256" key="4">
    <source>
        <dbReference type="ARBA" id="ARBA00005988"/>
    </source>
</evidence>
<evidence type="ECO:0000256" key="10">
    <source>
        <dbReference type="ARBA" id="ARBA00023157"/>
    </source>
</evidence>
<evidence type="ECO:0000313" key="21">
    <source>
        <dbReference type="Proteomes" id="UP000091918"/>
    </source>
</evidence>
<keyword evidence="6" id="KW-0926">Vacuole</keyword>
<comment type="caution">
    <text evidence="20">The sequence shown here is derived from an EMBL/GenBank/DDBJ whole genome shotgun (WGS) entry which is preliminary data.</text>
</comment>